<dbReference type="OrthoDB" id="9776116at2"/>
<feature type="region of interest" description="Disordered" evidence="1">
    <location>
        <begin position="34"/>
        <end position="68"/>
    </location>
</feature>
<dbReference type="InterPro" id="IPR002881">
    <property type="entry name" value="DUF58"/>
</dbReference>
<protein>
    <recommendedName>
        <fullName evidence="2">DUF58 domain-containing protein</fullName>
    </recommendedName>
</protein>
<evidence type="ECO:0000313" key="3">
    <source>
        <dbReference type="EMBL" id="SEA79657.1"/>
    </source>
</evidence>
<dbReference type="EMBL" id="FNQM01000012">
    <property type="protein sequence ID" value="SEA79657.1"/>
    <property type="molecule type" value="Genomic_DNA"/>
</dbReference>
<feature type="domain" description="DUF58" evidence="2">
    <location>
        <begin position="56"/>
        <end position="242"/>
    </location>
</feature>
<keyword evidence="4" id="KW-1185">Reference proteome</keyword>
<dbReference type="PANTHER" id="PTHR33608">
    <property type="entry name" value="BLL2464 PROTEIN"/>
    <property type="match status" value="1"/>
</dbReference>
<dbReference type="Proteomes" id="UP000198703">
    <property type="component" value="Unassembled WGS sequence"/>
</dbReference>
<feature type="compositionally biased region" description="Basic and acidic residues" evidence="1">
    <location>
        <begin position="50"/>
        <end position="68"/>
    </location>
</feature>
<proteinExistence type="predicted"/>
<dbReference type="Pfam" id="PF01882">
    <property type="entry name" value="DUF58"/>
    <property type="match status" value="1"/>
</dbReference>
<sequence>MTAVDAAALAAPGVAVTLDALRALRLAVRRTPARPAAGAPGSVVSRSRGRGMEPRDVRPFVDGDDPRALDRHVTARTGRPHVRDFHDERAHALLLIADFRPAMLWGTRGRLRSVAAAEALAAAGWRAAEAGGRVGLLAVAAGGVVRSAMRPGALGMEAAAGALVSAHARALEAGAAAGDGAAAMAEALEEAARAAPTGADAALASSLEELGAERGRIAAALEALGRRARLATLLATDPFETDPPPGVYPVADAVGAAFWARILGGAAAASGLAARRALAERAGGAALLDASADLAGVLAALDAAGRRRRRPSGG</sequence>
<dbReference type="AlphaFoldDB" id="A0A1H4E491"/>
<name>A0A1H4E491_9RHOB</name>
<accession>A0A1H4E491</accession>
<dbReference type="PANTHER" id="PTHR33608:SF12">
    <property type="entry name" value="DUF58 DOMAIN-CONTAINING PROTEIN"/>
    <property type="match status" value="1"/>
</dbReference>
<reference evidence="3 4" key="1">
    <citation type="submission" date="2016-10" db="EMBL/GenBank/DDBJ databases">
        <authorList>
            <person name="de Groot N.N."/>
        </authorList>
    </citation>
    <scope>NUCLEOTIDE SEQUENCE [LARGE SCALE GENOMIC DNA]</scope>
    <source>
        <strain evidence="3 4">DSM 15345</strain>
    </source>
</reference>
<dbReference type="RefSeq" id="WP_093254992.1">
    <property type="nucleotide sequence ID" value="NZ_FNQM01000012.1"/>
</dbReference>
<organism evidence="3 4">
    <name type="scientific">Rubrimonas cliftonensis</name>
    <dbReference type="NCBI Taxonomy" id="89524"/>
    <lineage>
        <taxon>Bacteria</taxon>
        <taxon>Pseudomonadati</taxon>
        <taxon>Pseudomonadota</taxon>
        <taxon>Alphaproteobacteria</taxon>
        <taxon>Rhodobacterales</taxon>
        <taxon>Paracoccaceae</taxon>
        <taxon>Rubrimonas</taxon>
    </lineage>
</organism>
<dbReference type="STRING" id="89524.SAMN05444370_11232"/>
<evidence type="ECO:0000256" key="1">
    <source>
        <dbReference type="SAM" id="MobiDB-lite"/>
    </source>
</evidence>
<gene>
    <name evidence="3" type="ORF">SAMN05444370_11232</name>
</gene>
<evidence type="ECO:0000259" key="2">
    <source>
        <dbReference type="Pfam" id="PF01882"/>
    </source>
</evidence>
<evidence type="ECO:0000313" key="4">
    <source>
        <dbReference type="Proteomes" id="UP000198703"/>
    </source>
</evidence>